<dbReference type="Gene3D" id="3.40.50.300">
    <property type="entry name" value="P-loop containing nucleotide triphosphate hydrolases"/>
    <property type="match status" value="1"/>
</dbReference>
<dbReference type="InterPro" id="IPR019039">
    <property type="entry name" value="T4-Rnl1-like_N"/>
</dbReference>
<dbReference type="EMBL" id="KB468168">
    <property type="protein sequence ID" value="PCH44649.1"/>
    <property type="molecule type" value="Genomic_DNA"/>
</dbReference>
<keyword evidence="1" id="KW-0819">tRNA processing</keyword>
<evidence type="ECO:0000259" key="4">
    <source>
        <dbReference type="Pfam" id="PF08302"/>
    </source>
</evidence>
<sequence length="840" mass="94300">MALSQDSVGSVTSQVHKMTLARSDVSEEDSRLIEELHALSQKSPKLVRSSEYTAPADPSIVIRSWKMNEFKYYDVPSPFPTLARGLFTQEVEVDGKTKHRIVARGYDKFFNIGEVPWTQWDSLESYTQPPYTLTLKSNGCIIFIAALTPSQLVITSKHALGPAKGEEKEKGSHAEAGERWLRKHLSDVGKTEKELASTLWEKNWTAIAELCDDSFEEHVLPYGPDKTGLHLHGLNACSRAFATQPQDVVDAFANEWGFIETRSTVLNSIADVRSFTEQIGRTGKWDGEALEGFVVRTHVGSTKSNKALSASPYAPGSSFFFKVKFDEPYMMYRDWREVTKILLSKGPSSGNVPKGKLRRPETKVYVKWVCAEIKRDRSQFEEFNKGKGIIATRERFLKWMESEEGKGETKRMGDMLEEKGLNPQDEKQFGKTIIVPIAVPGVGKTSIAVALCHLFGFGHTQSDDVQGKKSAPRFIKNVQELLNTHDVVIADKNNHLRQHRQQLRDVVRGMSPPVRLLALNWSFDVPLSTIHRICGDRVLERGANHQSLIASTKSKEHEDIIWQFIRNAEELEDGEVDVAVEMDWEESLEDALTRAADACVRILGLPKPDQEQMGMALAVTRSYAPKTTAKPKLAPKEEEVSSGKKKKENPPRYYGLVAEIDLPLALREVFKEDDTPKSGKEFWEALSSSDRVAQHPHVTLVHERTIAGAKPGSEEHKEAQALWDRCAGLHAVEVPPQFNFRLSHLVWNDRVMAAVVEDLAVEGTGNGTKPEVEGIDFVSKLPQEYREALHVTVGTRDKSIRPVEARALVKEWKKAKDDDRVKSLPLEGMWVKGRVKGLVQ</sequence>
<dbReference type="Pfam" id="PF08303">
    <property type="entry name" value="tRNA_lig_kinase"/>
    <property type="match status" value="1"/>
</dbReference>
<dbReference type="OMA" id="FQDWDYK"/>
<dbReference type="InterPro" id="IPR027417">
    <property type="entry name" value="P-loop_NTPase"/>
</dbReference>
<feature type="domain" description="tRNA ligase phosphodiesterase" evidence="4">
    <location>
        <begin position="607"/>
        <end position="837"/>
    </location>
</feature>
<name>A0A2H3K0F4_WOLCO</name>
<comment type="catalytic activity">
    <reaction evidence="1">
        <text>ATP + (ribonucleotide)n-3'-hydroxyl + 5'-phospho-(ribonucleotide)m = (ribonucleotide)n+m + AMP + diphosphate.</text>
        <dbReference type="EC" id="6.5.1.3"/>
    </reaction>
</comment>
<dbReference type="InterPro" id="IPR012387">
    <property type="entry name" value="Trl1_fun"/>
</dbReference>
<dbReference type="GO" id="GO:0005634">
    <property type="term" value="C:nucleus"/>
    <property type="evidence" value="ECO:0007669"/>
    <property type="project" value="TreeGrafter"/>
</dbReference>
<dbReference type="PIRSF" id="PIRSF019634">
    <property type="entry name" value="tRNA_lig_yeast"/>
    <property type="match status" value="1"/>
</dbReference>
<dbReference type="GO" id="GO:0003972">
    <property type="term" value="F:RNA ligase (ATP) activity"/>
    <property type="evidence" value="ECO:0007669"/>
    <property type="project" value="UniProtKB-UniRule"/>
</dbReference>
<evidence type="ECO:0000259" key="6">
    <source>
        <dbReference type="Pfam" id="PF09511"/>
    </source>
</evidence>
<reference evidence="7 8" key="1">
    <citation type="journal article" date="2012" name="Science">
        <title>The Paleozoic origin of enzymatic lignin decomposition reconstructed from 31 fungal genomes.</title>
        <authorList>
            <person name="Floudas D."/>
            <person name="Binder M."/>
            <person name="Riley R."/>
            <person name="Barry K."/>
            <person name="Blanchette R.A."/>
            <person name="Henrissat B."/>
            <person name="Martinez A.T."/>
            <person name="Otillar R."/>
            <person name="Spatafora J.W."/>
            <person name="Yadav J.S."/>
            <person name="Aerts A."/>
            <person name="Benoit I."/>
            <person name="Boyd A."/>
            <person name="Carlson A."/>
            <person name="Copeland A."/>
            <person name="Coutinho P.M."/>
            <person name="de Vries R.P."/>
            <person name="Ferreira P."/>
            <person name="Findley K."/>
            <person name="Foster B."/>
            <person name="Gaskell J."/>
            <person name="Glotzer D."/>
            <person name="Gorecki P."/>
            <person name="Heitman J."/>
            <person name="Hesse C."/>
            <person name="Hori C."/>
            <person name="Igarashi K."/>
            <person name="Jurgens J.A."/>
            <person name="Kallen N."/>
            <person name="Kersten P."/>
            <person name="Kohler A."/>
            <person name="Kuees U."/>
            <person name="Kumar T.K.A."/>
            <person name="Kuo A."/>
            <person name="LaButti K."/>
            <person name="Larrondo L.F."/>
            <person name="Lindquist E."/>
            <person name="Ling A."/>
            <person name="Lombard V."/>
            <person name="Lucas S."/>
            <person name="Lundell T."/>
            <person name="Martin R."/>
            <person name="McLaughlin D.J."/>
            <person name="Morgenstern I."/>
            <person name="Morin E."/>
            <person name="Murat C."/>
            <person name="Nagy L.G."/>
            <person name="Nolan M."/>
            <person name="Ohm R.A."/>
            <person name="Patyshakuliyeva A."/>
            <person name="Rokas A."/>
            <person name="Ruiz-Duenas F.J."/>
            <person name="Sabat G."/>
            <person name="Salamov A."/>
            <person name="Samejima M."/>
            <person name="Schmutz J."/>
            <person name="Slot J.C."/>
            <person name="St John F."/>
            <person name="Stenlid J."/>
            <person name="Sun H."/>
            <person name="Sun S."/>
            <person name="Syed K."/>
            <person name="Tsang A."/>
            <person name="Wiebenga A."/>
            <person name="Young D."/>
            <person name="Pisabarro A."/>
            <person name="Eastwood D.C."/>
            <person name="Martin F."/>
            <person name="Cullen D."/>
            <person name="Grigoriev I.V."/>
            <person name="Hibbett D.S."/>
        </authorList>
    </citation>
    <scope>NUCLEOTIDE SEQUENCE [LARGE SCALE GENOMIC DNA]</scope>
    <source>
        <strain evidence="7 8">MD-104</strain>
    </source>
</reference>
<evidence type="ECO:0000256" key="3">
    <source>
        <dbReference type="SAM" id="MobiDB-lite"/>
    </source>
</evidence>
<keyword evidence="1" id="KW-0436">Ligase</keyword>
<dbReference type="EC" id="6.5.1.3" evidence="1"/>
<evidence type="ECO:0000256" key="2">
    <source>
        <dbReference type="PIRSR" id="PIRSR019634-50"/>
    </source>
</evidence>
<dbReference type="InterPro" id="IPR015966">
    <property type="entry name" value="tRNA_lig_kin_fungi"/>
</dbReference>
<dbReference type="InterPro" id="IPR015965">
    <property type="entry name" value="tRNA_lig_PDEase"/>
</dbReference>
<evidence type="ECO:0000313" key="8">
    <source>
        <dbReference type="Proteomes" id="UP000218811"/>
    </source>
</evidence>
<accession>A0A2H3K0F4</accession>
<dbReference type="GO" id="GO:0051730">
    <property type="term" value="F:GTP-dependent polyribonucleotide 5'-hydroxyl-kinase activity"/>
    <property type="evidence" value="ECO:0007669"/>
    <property type="project" value="InterPro"/>
</dbReference>
<comment type="similarity">
    <text evidence="1">Belongs to the TRL1 family.</text>
</comment>
<dbReference type="SUPFAM" id="SSF52540">
    <property type="entry name" value="P-loop containing nucleoside triphosphate hydrolases"/>
    <property type="match status" value="1"/>
</dbReference>
<dbReference type="GO" id="GO:0006388">
    <property type="term" value="P:tRNA splicing, via endonucleolytic cleavage and ligation"/>
    <property type="evidence" value="ECO:0007669"/>
    <property type="project" value="UniProtKB-UniRule"/>
</dbReference>
<dbReference type="Proteomes" id="UP000218811">
    <property type="component" value="Unassembled WGS sequence"/>
</dbReference>
<gene>
    <name evidence="7" type="ORF">WOLCODRAFT_139122</name>
</gene>
<feature type="region of interest" description="Disordered" evidence="3">
    <location>
        <begin position="626"/>
        <end position="648"/>
    </location>
</feature>
<dbReference type="Pfam" id="PF09511">
    <property type="entry name" value="RNA_lig_T4_1"/>
    <property type="match status" value="1"/>
</dbReference>
<organism evidence="7 8">
    <name type="scientific">Wolfiporia cocos (strain MD-104)</name>
    <name type="common">Brown rot fungus</name>
    <dbReference type="NCBI Taxonomy" id="742152"/>
    <lineage>
        <taxon>Eukaryota</taxon>
        <taxon>Fungi</taxon>
        <taxon>Dikarya</taxon>
        <taxon>Basidiomycota</taxon>
        <taxon>Agaricomycotina</taxon>
        <taxon>Agaricomycetes</taxon>
        <taxon>Polyporales</taxon>
        <taxon>Phaeolaceae</taxon>
        <taxon>Wolfiporia</taxon>
    </lineage>
</organism>
<dbReference type="Pfam" id="PF08302">
    <property type="entry name" value="tRNA_lig_CPD"/>
    <property type="match status" value="1"/>
</dbReference>
<dbReference type="AlphaFoldDB" id="A0A2H3K0F4"/>
<dbReference type="PANTHER" id="PTHR32004">
    <property type="entry name" value="TRNA LIGASE"/>
    <property type="match status" value="1"/>
</dbReference>
<evidence type="ECO:0000259" key="5">
    <source>
        <dbReference type="Pfam" id="PF08303"/>
    </source>
</evidence>
<feature type="domain" description="tRNA ligase kinase" evidence="5">
    <location>
        <begin position="433"/>
        <end position="571"/>
    </location>
</feature>
<protein>
    <recommendedName>
        <fullName evidence="1">tRNA ligase</fullName>
        <ecNumber evidence="1">6.5.1.3</ecNumber>
    </recommendedName>
</protein>
<feature type="active site" description="N6-AMP-lysine intermediate" evidence="2">
    <location>
        <position position="136"/>
    </location>
</feature>
<dbReference type="GO" id="GO:0008081">
    <property type="term" value="F:phosphoric diester hydrolase activity"/>
    <property type="evidence" value="ECO:0007669"/>
    <property type="project" value="InterPro"/>
</dbReference>
<proteinExistence type="inferred from homology"/>
<feature type="domain" description="T4 RNA ligase 1-like N-terminal" evidence="6">
    <location>
        <begin position="83"/>
        <end position="329"/>
    </location>
</feature>
<dbReference type="GO" id="GO:0005524">
    <property type="term" value="F:ATP binding"/>
    <property type="evidence" value="ECO:0007669"/>
    <property type="project" value="UniProtKB-UniRule"/>
</dbReference>
<keyword evidence="8" id="KW-1185">Reference proteome</keyword>
<evidence type="ECO:0000313" key="7">
    <source>
        <dbReference type="EMBL" id="PCH44649.1"/>
    </source>
</evidence>
<dbReference type="OrthoDB" id="276239at2759"/>
<evidence type="ECO:0000256" key="1">
    <source>
        <dbReference type="PIRNR" id="PIRNR019634"/>
    </source>
</evidence>
<dbReference type="PANTHER" id="PTHR32004:SF1">
    <property type="entry name" value="TRNA LIGASE"/>
    <property type="match status" value="1"/>
</dbReference>